<dbReference type="EMBL" id="KV417486">
    <property type="protein sequence ID" value="KZP32453.1"/>
    <property type="molecule type" value="Genomic_DNA"/>
</dbReference>
<name>A0A166V8E6_9AGAM</name>
<feature type="region of interest" description="Disordered" evidence="1">
    <location>
        <begin position="1"/>
        <end position="31"/>
    </location>
</feature>
<protein>
    <submittedName>
        <fullName evidence="2">Uncharacterized protein</fullName>
    </submittedName>
</protein>
<feature type="compositionally biased region" description="Low complexity" evidence="1">
    <location>
        <begin position="1"/>
        <end position="20"/>
    </location>
</feature>
<evidence type="ECO:0000256" key="1">
    <source>
        <dbReference type="SAM" id="MobiDB-lite"/>
    </source>
</evidence>
<organism evidence="2 3">
    <name type="scientific">Athelia psychrophila</name>
    <dbReference type="NCBI Taxonomy" id="1759441"/>
    <lineage>
        <taxon>Eukaryota</taxon>
        <taxon>Fungi</taxon>
        <taxon>Dikarya</taxon>
        <taxon>Basidiomycota</taxon>
        <taxon>Agaricomycotina</taxon>
        <taxon>Agaricomycetes</taxon>
        <taxon>Agaricomycetidae</taxon>
        <taxon>Atheliales</taxon>
        <taxon>Atheliaceae</taxon>
        <taxon>Athelia</taxon>
    </lineage>
</organism>
<gene>
    <name evidence="2" type="ORF">FIBSPDRAFT_944499</name>
</gene>
<dbReference type="AlphaFoldDB" id="A0A166V8E6"/>
<feature type="region of interest" description="Disordered" evidence="1">
    <location>
        <begin position="222"/>
        <end position="241"/>
    </location>
</feature>
<accession>A0A166V8E6</accession>
<feature type="compositionally biased region" description="Pro residues" evidence="1">
    <location>
        <begin position="21"/>
        <end position="31"/>
    </location>
</feature>
<evidence type="ECO:0000313" key="3">
    <source>
        <dbReference type="Proteomes" id="UP000076532"/>
    </source>
</evidence>
<feature type="compositionally biased region" description="Pro residues" evidence="1">
    <location>
        <begin position="108"/>
        <end position="128"/>
    </location>
</feature>
<proteinExistence type="predicted"/>
<reference evidence="2 3" key="1">
    <citation type="journal article" date="2016" name="Mol. Biol. Evol.">
        <title>Comparative Genomics of Early-Diverging Mushroom-Forming Fungi Provides Insights into the Origins of Lignocellulose Decay Capabilities.</title>
        <authorList>
            <person name="Nagy L.G."/>
            <person name="Riley R."/>
            <person name="Tritt A."/>
            <person name="Adam C."/>
            <person name="Daum C."/>
            <person name="Floudas D."/>
            <person name="Sun H."/>
            <person name="Yadav J.S."/>
            <person name="Pangilinan J."/>
            <person name="Larsson K.H."/>
            <person name="Matsuura K."/>
            <person name="Barry K."/>
            <person name="Labutti K."/>
            <person name="Kuo R."/>
            <person name="Ohm R.A."/>
            <person name="Bhattacharya S.S."/>
            <person name="Shirouzu T."/>
            <person name="Yoshinaga Y."/>
            <person name="Martin F.M."/>
            <person name="Grigoriev I.V."/>
            <person name="Hibbett D.S."/>
        </authorList>
    </citation>
    <scope>NUCLEOTIDE SEQUENCE [LARGE SCALE GENOMIC DNA]</scope>
    <source>
        <strain evidence="2 3">CBS 109695</strain>
    </source>
</reference>
<evidence type="ECO:0000313" key="2">
    <source>
        <dbReference type="EMBL" id="KZP32453.1"/>
    </source>
</evidence>
<feature type="compositionally biased region" description="Pro residues" evidence="1">
    <location>
        <begin position="225"/>
        <end position="241"/>
    </location>
</feature>
<feature type="region of interest" description="Disordered" evidence="1">
    <location>
        <begin position="107"/>
        <end position="163"/>
    </location>
</feature>
<keyword evidence="3" id="KW-1185">Reference proteome</keyword>
<sequence>MSSILPLPAPPASTSICVRPGPLPPRPPPPARVPPPFCALPALLGARRRDEAPAARVPAQVAAATRRAAARGALRVCRALAVAAAGVAPGQLGIVLAAPSAPLRRRVGPPPLPAATPPPAPRTAPAPRLPGRRPAAALGPPAPRLPRARPALARAPARPPRSLAPPLVLGRAPARGALLLRVRLGVGAGALVVVAAPRALPAQLGRRQPHALALAHVLAPLQPAQRPPPQPAAPHLAPPAPPRARAAPRLVLFLYPPPPQPELPALPPARLHRLIRALTLALFAPPTPARVLPARLAEPPVELALVIVEPLLLLVALPPPPLQLVAPVLVQLRLGLVGPLPLPAPVPPVPLLRLPLAPPLLRQPGREPQQTLARPLVCIKQTLLVVPPPRRRGRLVGTPVRRLRLLALAQVQLRVRRGQRMSRR</sequence>
<dbReference type="Proteomes" id="UP000076532">
    <property type="component" value="Unassembled WGS sequence"/>
</dbReference>